<evidence type="ECO:0000313" key="4">
    <source>
        <dbReference type="EMBL" id="RSX55277.1"/>
    </source>
</evidence>
<keyword evidence="5" id="KW-1185">Reference proteome</keyword>
<dbReference type="RefSeq" id="WP_125968676.1">
    <property type="nucleotide sequence ID" value="NZ_QXGK01000014.1"/>
</dbReference>
<evidence type="ECO:0000256" key="1">
    <source>
        <dbReference type="SAM" id="MobiDB-lite"/>
    </source>
</evidence>
<feature type="domain" description="DUF8094" evidence="3">
    <location>
        <begin position="49"/>
        <end position="333"/>
    </location>
</feature>
<gene>
    <name evidence="4" type="ORF">D2E24_1412</name>
</gene>
<feature type="signal peptide" evidence="2">
    <location>
        <begin position="1"/>
        <end position="23"/>
    </location>
</feature>
<sequence length="343" mass="36299">MTARTTRIAAAMLALATCLTLGGCEGQLPAPATAGSSGDTGTTATAKATPDLTEDQEAAIRKSILDVYDAAIANKTTDGLDARVTGPALDIASSRILIAQRNNTDVDRLSVIPDDIAQTVIPTDSGWPRDVVTITTTTEDQQSKRLLVMTQTDAHANYKLWGVARLFSGAQLPSFNIPSIGAQMGTAKDEGLIATPEEAVRQYADVLANGTASQYAADFADDQLRQALVQETQNVQQGIERNHGTQQQTFTPVDGAIHVMRSPDGGDLVVAQLTHEWVRQAGEGRESQPASDDEKALFGDTQATSTLKATRTIVVALYVPAKDSGKQITAVGADRQVVKVEAL</sequence>
<organism evidence="4 5">
    <name type="scientific">Bifidobacterium samirii</name>
    <dbReference type="NCBI Taxonomy" id="2306974"/>
    <lineage>
        <taxon>Bacteria</taxon>
        <taxon>Bacillati</taxon>
        <taxon>Actinomycetota</taxon>
        <taxon>Actinomycetes</taxon>
        <taxon>Bifidobacteriales</taxon>
        <taxon>Bifidobacteriaceae</taxon>
        <taxon>Bifidobacterium</taxon>
    </lineage>
</organism>
<proteinExistence type="predicted"/>
<dbReference type="InterPro" id="IPR058407">
    <property type="entry name" value="DUF8094"/>
</dbReference>
<protein>
    <recommendedName>
        <fullName evidence="3">DUF8094 domain-containing protein</fullName>
    </recommendedName>
</protein>
<reference evidence="4 5" key="1">
    <citation type="submission" date="2018-09" db="EMBL/GenBank/DDBJ databases">
        <title>Characterization of the phylogenetic diversity of five novel species belonging to the genus Bifidobacterium.</title>
        <authorList>
            <person name="Lugli G.A."/>
            <person name="Duranti S."/>
            <person name="Milani C."/>
        </authorList>
    </citation>
    <scope>NUCLEOTIDE SEQUENCE [LARGE SCALE GENOMIC DNA]</scope>
    <source>
        <strain evidence="4 5">2033B</strain>
    </source>
</reference>
<feature type="chain" id="PRO_5039318425" description="DUF8094 domain-containing protein" evidence="2">
    <location>
        <begin position="24"/>
        <end position="343"/>
    </location>
</feature>
<dbReference type="PROSITE" id="PS51257">
    <property type="entry name" value="PROKAR_LIPOPROTEIN"/>
    <property type="match status" value="1"/>
</dbReference>
<dbReference type="Proteomes" id="UP000287470">
    <property type="component" value="Unassembled WGS sequence"/>
</dbReference>
<feature type="region of interest" description="Disordered" evidence="1">
    <location>
        <begin position="32"/>
        <end position="51"/>
    </location>
</feature>
<name>A0A430FR13_9BIFI</name>
<dbReference type="OrthoDB" id="3266092at2"/>
<evidence type="ECO:0000259" key="3">
    <source>
        <dbReference type="Pfam" id="PF26366"/>
    </source>
</evidence>
<keyword evidence="2" id="KW-0732">Signal</keyword>
<dbReference type="AlphaFoldDB" id="A0A430FR13"/>
<accession>A0A430FR13</accession>
<evidence type="ECO:0000313" key="5">
    <source>
        <dbReference type="Proteomes" id="UP000287470"/>
    </source>
</evidence>
<dbReference type="Pfam" id="PF26366">
    <property type="entry name" value="DUF8094"/>
    <property type="match status" value="1"/>
</dbReference>
<dbReference type="EMBL" id="QXGK01000014">
    <property type="protein sequence ID" value="RSX55277.1"/>
    <property type="molecule type" value="Genomic_DNA"/>
</dbReference>
<evidence type="ECO:0000256" key="2">
    <source>
        <dbReference type="SAM" id="SignalP"/>
    </source>
</evidence>
<comment type="caution">
    <text evidence="4">The sequence shown here is derived from an EMBL/GenBank/DDBJ whole genome shotgun (WGS) entry which is preliminary data.</text>
</comment>